<keyword evidence="10" id="KW-0675">Receptor</keyword>
<dbReference type="Gene3D" id="2.170.130.10">
    <property type="entry name" value="TonB-dependent receptor, plug domain"/>
    <property type="match status" value="1"/>
</dbReference>
<feature type="region of interest" description="Disordered" evidence="6">
    <location>
        <begin position="32"/>
        <end position="59"/>
    </location>
</feature>
<feature type="domain" description="TonB-dependent receptor-like beta-barrel" evidence="8">
    <location>
        <begin position="393"/>
        <end position="964"/>
    </location>
</feature>
<evidence type="ECO:0000259" key="9">
    <source>
        <dbReference type="Pfam" id="PF07715"/>
    </source>
</evidence>
<dbReference type="InterPro" id="IPR037066">
    <property type="entry name" value="Plug_dom_sf"/>
</dbReference>
<comment type="subcellular location">
    <subcellularLocation>
        <location evidence="1 5">Cell outer membrane</location>
    </subcellularLocation>
</comment>
<evidence type="ECO:0000256" key="1">
    <source>
        <dbReference type="ARBA" id="ARBA00004442"/>
    </source>
</evidence>
<organism evidence="10 11">
    <name type="scientific">Croceibacterium selenioxidans</name>
    <dbReference type="NCBI Taxonomy" id="2838833"/>
    <lineage>
        <taxon>Bacteria</taxon>
        <taxon>Pseudomonadati</taxon>
        <taxon>Pseudomonadota</taxon>
        <taxon>Alphaproteobacteria</taxon>
        <taxon>Sphingomonadales</taxon>
        <taxon>Erythrobacteraceae</taxon>
        <taxon>Croceibacterium</taxon>
    </lineage>
</organism>
<keyword evidence="4" id="KW-0998">Cell outer membrane</keyword>
<dbReference type="PROSITE" id="PS00430">
    <property type="entry name" value="TONB_DEPENDENT_REC_1"/>
    <property type="match status" value="1"/>
</dbReference>
<evidence type="ECO:0000256" key="3">
    <source>
        <dbReference type="ARBA" id="ARBA00023136"/>
    </source>
</evidence>
<dbReference type="EMBL" id="JAHFVK010000002">
    <property type="protein sequence ID" value="MBT2134674.1"/>
    <property type="molecule type" value="Genomic_DNA"/>
</dbReference>
<dbReference type="Pfam" id="PF00593">
    <property type="entry name" value="TonB_dep_Rec_b-barrel"/>
    <property type="match status" value="1"/>
</dbReference>
<sequence>MTLTSFTPRCGLAIALMGSVSALGLAQPANAQNAPAVDGSDARAESEAETARSTASTGSENTIVVTGTRIAGEAPVGTALVQLDEKDIQSTGLTSTADILNTVPSILKLGGGDNYAGGQAQQANTINSFSFNKSPNIRGLGVGATLSLVNGHRVPYEGGNMNSFDGDNFPPQMIERIDVVQDGGSALYGADAIAGTVNYILRRPEDTLEAYAGYRKNDGQESWYVTGIAGVRWDEGGSAEGGFIASFQHSDQDAFEASARPDLYNDDLSPYGGPPSSLYSAPGNVFVNGAYYGIPFGQDGTALTLSDLTASPNYFNTWTGIEVIPEVEADRASINFEQNITDWLRVFGDALYVRREFAINGPNSSTSNRVTNFGQLPRIPNSNPFSPCNPSHYPGGVVTGPADLVAACATGAIGVAYSTVYDIGPPSRTGTTETWTYGGGFDITLPYDWSIKLSAFAGTHDAPSITTQTGGAPAPDFSTFNFFCDPTAFECTDRATAASILARATNLINRTKYEMQVYSASADGPLFSLPAGEVKLAVGVEQYEGSLLNQNNFGGNNFNPRSITSAFGELLVPVVSPDADLPGIYELTVNGSLRYDDYSDAGSTTNPRIGVNWWPIEDLKLFGSWGTSFRAPGLADNDPFSQTGVIPIMVSGTQIKSDVCAACQSVPFGAIYQPIGGANRDLEPETSETYALGADWTPASVPGLVVSAKYWWISYEGQVSTPAFNVGSVNAINQQIYNSQIIYNPALFPELAANNPVAFFGNFPTIKADNPACAAVLGQQVTTQALYDSMIACYNTGGETGGLFGPPTPASNVLALVSGRRINAGKTVGDGFDFNLGYTFDSDVGTWNLGAVATYTLGWKVSPLPGAPLVEEVNQLGFPLTFQARGQVGWERDFAIGRVFANAFVNFRNAYEIDPDQLPIGVDERYSKIDSYTTFDLTLGFDTGDDRGSWLTDNFTVILSIQNLFDADPPLVVNQAGLAGTAIRFDPTYGSPLGRVFQLQVGKRF</sequence>
<evidence type="ECO:0000256" key="5">
    <source>
        <dbReference type="RuleBase" id="RU003357"/>
    </source>
</evidence>
<feature type="chain" id="PRO_5045246249" evidence="7">
    <location>
        <begin position="32"/>
        <end position="1005"/>
    </location>
</feature>
<name>A0ABS5W4R4_9SPHN</name>
<dbReference type="Proteomes" id="UP000811255">
    <property type="component" value="Unassembled WGS sequence"/>
</dbReference>
<comment type="caution">
    <text evidence="10">The sequence shown here is derived from an EMBL/GenBank/DDBJ whole genome shotgun (WGS) entry which is preliminary data.</text>
</comment>
<dbReference type="SUPFAM" id="SSF56935">
    <property type="entry name" value="Porins"/>
    <property type="match status" value="1"/>
</dbReference>
<dbReference type="InterPro" id="IPR010916">
    <property type="entry name" value="TonB_box_CS"/>
</dbReference>
<dbReference type="PANTHER" id="PTHR47234">
    <property type="match status" value="1"/>
</dbReference>
<dbReference type="InterPro" id="IPR036942">
    <property type="entry name" value="Beta-barrel_TonB_sf"/>
</dbReference>
<accession>A0ABS5W4R4</accession>
<dbReference type="Pfam" id="PF07715">
    <property type="entry name" value="Plug"/>
    <property type="match status" value="1"/>
</dbReference>
<keyword evidence="2 7" id="KW-0732">Signal</keyword>
<evidence type="ECO:0000313" key="10">
    <source>
        <dbReference type="EMBL" id="MBT2134674.1"/>
    </source>
</evidence>
<dbReference type="RefSeq" id="WP_214536305.1">
    <property type="nucleotide sequence ID" value="NZ_JAHFVK010000002.1"/>
</dbReference>
<protein>
    <submittedName>
        <fullName evidence="10">TonB-dependent receptor</fullName>
    </submittedName>
</protein>
<reference evidence="10 11" key="1">
    <citation type="submission" date="2021-05" db="EMBL/GenBank/DDBJ databases">
        <title>Croceibacterium sp. LX-88 genome sequence.</title>
        <authorList>
            <person name="Luo X."/>
        </authorList>
    </citation>
    <scope>NUCLEOTIDE SEQUENCE [LARGE SCALE GENOMIC DNA]</scope>
    <source>
        <strain evidence="10 11">LX-88</strain>
    </source>
</reference>
<feature type="signal peptide" evidence="7">
    <location>
        <begin position="1"/>
        <end position="31"/>
    </location>
</feature>
<evidence type="ECO:0000313" key="11">
    <source>
        <dbReference type="Proteomes" id="UP000811255"/>
    </source>
</evidence>
<evidence type="ECO:0000259" key="8">
    <source>
        <dbReference type="Pfam" id="PF00593"/>
    </source>
</evidence>
<keyword evidence="5" id="KW-0798">TonB box</keyword>
<keyword evidence="11" id="KW-1185">Reference proteome</keyword>
<keyword evidence="3 5" id="KW-0472">Membrane</keyword>
<dbReference type="InterPro" id="IPR000531">
    <property type="entry name" value="Beta-barrel_TonB"/>
</dbReference>
<gene>
    <name evidence="10" type="ORF">KK137_10040</name>
</gene>
<evidence type="ECO:0000256" key="2">
    <source>
        <dbReference type="ARBA" id="ARBA00022729"/>
    </source>
</evidence>
<dbReference type="PANTHER" id="PTHR47234:SF2">
    <property type="entry name" value="TONB-DEPENDENT RECEPTOR"/>
    <property type="match status" value="1"/>
</dbReference>
<evidence type="ECO:0000256" key="4">
    <source>
        <dbReference type="ARBA" id="ARBA00023237"/>
    </source>
</evidence>
<dbReference type="Gene3D" id="2.40.170.20">
    <property type="entry name" value="TonB-dependent receptor, beta-barrel domain"/>
    <property type="match status" value="1"/>
</dbReference>
<dbReference type="InterPro" id="IPR012910">
    <property type="entry name" value="Plug_dom"/>
</dbReference>
<feature type="compositionally biased region" description="Basic and acidic residues" evidence="6">
    <location>
        <begin position="40"/>
        <end position="50"/>
    </location>
</feature>
<proteinExistence type="inferred from homology"/>
<evidence type="ECO:0000256" key="7">
    <source>
        <dbReference type="SAM" id="SignalP"/>
    </source>
</evidence>
<feature type="domain" description="TonB-dependent receptor plug" evidence="9">
    <location>
        <begin position="82"/>
        <end position="196"/>
    </location>
</feature>
<evidence type="ECO:0000256" key="6">
    <source>
        <dbReference type="SAM" id="MobiDB-lite"/>
    </source>
</evidence>
<comment type="similarity">
    <text evidence="5">Belongs to the TonB-dependent receptor family.</text>
</comment>